<sequence length="443" mass="50940">MKPQLRLDMMRRCSLLIVFLFCIDHVAWLEAAGVHTSSPIFNRDTAKNWVVLVAGSNSWYNYRHQADIFHAYQIVIGNNISAENIITFAYDDIAYNRNNPFPGKVFNDYEHRDVYKGVVIDYRREEVTPKNFLAVLRGDKELEAKGKKVLKSGPDDNVFIYFSDHGSESLIAFPQGVLYARQLNETLAYMHENRMYNKLVLYVEACYSGSMFHEILPSDIEIYVTTAANEGESSWAAFCEDMQIDTCLSDEYSHNWLTDSETHDLQAYTLEQQYKEVKKRTKQSHVMKYGEAEMGNITVGEFQGHYEKSMYLNDGSIAAADRKPASQAHLFSMSRRLMKATTEEEHKTASRKLHRALQLGHIVKETFHDIIMDVTTHYQPTVNGLSKMDELMCFEAVFDQFQTRCFTIQQVPEVAQHTSHLMELCKAGYEAETLIESVHNVCS</sequence>
<evidence type="ECO:0000256" key="1">
    <source>
        <dbReference type="ARBA" id="ARBA00000810"/>
    </source>
</evidence>
<keyword evidence="5 11" id="KW-0732">Signal</keyword>
<evidence type="ECO:0000256" key="7">
    <source>
        <dbReference type="ARBA" id="ARBA00022807"/>
    </source>
</evidence>
<dbReference type="OrthoDB" id="9973749at2759"/>
<organism evidence="13 14">
    <name type="scientific">Opisthorchis felineus</name>
    <dbReference type="NCBI Taxonomy" id="147828"/>
    <lineage>
        <taxon>Eukaryota</taxon>
        <taxon>Metazoa</taxon>
        <taxon>Spiralia</taxon>
        <taxon>Lophotrochozoa</taxon>
        <taxon>Platyhelminthes</taxon>
        <taxon>Trematoda</taxon>
        <taxon>Digenea</taxon>
        <taxon>Opisthorchiida</taxon>
        <taxon>Opisthorchiata</taxon>
        <taxon>Opisthorchiidae</taxon>
        <taxon>Opisthorchis</taxon>
    </lineage>
</organism>
<evidence type="ECO:0000259" key="12">
    <source>
        <dbReference type="Pfam" id="PF20985"/>
    </source>
</evidence>
<dbReference type="Proteomes" id="UP000308267">
    <property type="component" value="Unassembled WGS sequence"/>
</dbReference>
<name>A0A4S2L725_OPIFE</name>
<dbReference type="CDD" id="cd21115">
    <property type="entry name" value="legumain_C"/>
    <property type="match status" value="1"/>
</dbReference>
<evidence type="ECO:0000256" key="6">
    <source>
        <dbReference type="ARBA" id="ARBA00022801"/>
    </source>
</evidence>
<dbReference type="InterPro" id="IPR001096">
    <property type="entry name" value="Peptidase_C13"/>
</dbReference>
<dbReference type="PANTHER" id="PTHR12000">
    <property type="entry name" value="HEMOGLOBINASE FAMILY MEMBER"/>
    <property type="match status" value="1"/>
</dbReference>
<evidence type="ECO:0000256" key="11">
    <source>
        <dbReference type="SAM" id="SignalP"/>
    </source>
</evidence>
<dbReference type="Gene3D" id="3.40.50.1460">
    <property type="match status" value="1"/>
</dbReference>
<feature type="active site" evidence="10">
    <location>
        <position position="165"/>
    </location>
</feature>
<dbReference type="GO" id="GO:0051603">
    <property type="term" value="P:proteolysis involved in protein catabolic process"/>
    <property type="evidence" value="ECO:0007669"/>
    <property type="project" value="TreeGrafter"/>
</dbReference>
<dbReference type="GO" id="GO:0004197">
    <property type="term" value="F:cysteine-type endopeptidase activity"/>
    <property type="evidence" value="ECO:0007669"/>
    <property type="project" value="UniProtKB-EC"/>
</dbReference>
<dbReference type="Pfam" id="PF01650">
    <property type="entry name" value="Peptidase_C13"/>
    <property type="match status" value="1"/>
</dbReference>
<keyword evidence="14" id="KW-1185">Reference proteome</keyword>
<dbReference type="InterPro" id="IPR046427">
    <property type="entry name" value="Legumain_prodom_sf"/>
</dbReference>
<dbReference type="FunFam" id="3.40.50.1460:FF:000006">
    <property type="entry name" value="Legumain"/>
    <property type="match status" value="1"/>
</dbReference>
<accession>A0A4S2L725</accession>
<evidence type="ECO:0000256" key="8">
    <source>
        <dbReference type="ARBA" id="ARBA00055993"/>
    </source>
</evidence>
<evidence type="ECO:0000256" key="3">
    <source>
        <dbReference type="ARBA" id="ARBA00012628"/>
    </source>
</evidence>
<dbReference type="GO" id="GO:0006624">
    <property type="term" value="P:vacuolar protein processing"/>
    <property type="evidence" value="ECO:0007669"/>
    <property type="project" value="TreeGrafter"/>
</dbReference>
<comment type="caution">
    <text evidence="13">The sequence shown here is derived from an EMBL/GenBank/DDBJ whole genome shotgun (WGS) entry which is preliminary data.</text>
</comment>
<dbReference type="GO" id="GO:0005773">
    <property type="term" value="C:vacuole"/>
    <property type="evidence" value="ECO:0007669"/>
    <property type="project" value="GOC"/>
</dbReference>
<dbReference type="AlphaFoldDB" id="A0A4S2L725"/>
<reference evidence="13 14" key="1">
    <citation type="journal article" date="2019" name="BMC Genomics">
        <title>New insights from Opisthorchis felineus genome: update on genomics of the epidemiologically important liver flukes.</title>
        <authorList>
            <person name="Ershov N.I."/>
            <person name="Mordvinov V.A."/>
            <person name="Prokhortchouk E.B."/>
            <person name="Pakharukova M.Y."/>
            <person name="Gunbin K.V."/>
            <person name="Ustyantsev K."/>
            <person name="Genaev M.A."/>
            <person name="Blinov A.G."/>
            <person name="Mazur A."/>
            <person name="Boulygina E."/>
            <person name="Tsygankova S."/>
            <person name="Khrameeva E."/>
            <person name="Chekanov N."/>
            <person name="Fan G."/>
            <person name="Xiao A."/>
            <person name="Zhang H."/>
            <person name="Xu X."/>
            <person name="Yang H."/>
            <person name="Solovyev V."/>
            <person name="Lee S.M."/>
            <person name="Liu X."/>
            <person name="Afonnikov D.A."/>
            <person name="Skryabin K.G."/>
        </authorList>
    </citation>
    <scope>NUCLEOTIDE SEQUENCE [LARGE SCALE GENOMIC DNA]</scope>
    <source>
        <strain evidence="13">AK-0245</strain>
        <tissue evidence="13">Whole organism</tissue>
    </source>
</reference>
<comment type="function">
    <text evidence="8">This protease is used by the parasite for degradation of the host globin.</text>
</comment>
<feature type="domain" description="Legumain prodomain" evidence="12">
    <location>
        <begin position="383"/>
        <end position="442"/>
    </location>
</feature>
<dbReference type="STRING" id="147828.A0A4S2L725"/>
<feature type="active site" description="Nucleophile" evidence="10">
    <location>
        <position position="206"/>
    </location>
</feature>
<protein>
    <recommendedName>
        <fullName evidence="9">Hemoglobinase</fullName>
        <ecNumber evidence="3">3.4.22.34</ecNumber>
    </recommendedName>
</protein>
<dbReference type="PANTHER" id="PTHR12000:SF42">
    <property type="entry name" value="LEGUMAIN"/>
    <property type="match status" value="1"/>
</dbReference>
<evidence type="ECO:0000256" key="2">
    <source>
        <dbReference type="ARBA" id="ARBA00009941"/>
    </source>
</evidence>
<keyword evidence="7" id="KW-0788">Thiol protease</keyword>
<dbReference type="Pfam" id="PF20985">
    <property type="entry name" value="Legum_prodom"/>
    <property type="match status" value="1"/>
</dbReference>
<keyword evidence="6" id="KW-0378">Hydrolase</keyword>
<dbReference type="PRINTS" id="PR00776">
    <property type="entry name" value="HEMOGLOBNASE"/>
</dbReference>
<dbReference type="EC" id="3.4.22.34" evidence="3"/>
<gene>
    <name evidence="13" type="ORF">CRM22_009354</name>
</gene>
<evidence type="ECO:0000256" key="4">
    <source>
        <dbReference type="ARBA" id="ARBA00022670"/>
    </source>
</evidence>
<comment type="similarity">
    <text evidence="2">Belongs to the peptidase C13 family.</text>
</comment>
<evidence type="ECO:0000256" key="10">
    <source>
        <dbReference type="PIRSR" id="PIRSR019663-1"/>
    </source>
</evidence>
<evidence type="ECO:0000313" key="13">
    <source>
        <dbReference type="EMBL" id="TGZ58942.1"/>
    </source>
</evidence>
<feature type="signal peptide" evidence="11">
    <location>
        <begin position="1"/>
        <end position="28"/>
    </location>
</feature>
<evidence type="ECO:0000256" key="9">
    <source>
        <dbReference type="ARBA" id="ARBA00069042"/>
    </source>
</evidence>
<dbReference type="InterPro" id="IPR048501">
    <property type="entry name" value="Legum_prodom"/>
</dbReference>
<feature type="chain" id="PRO_5020584088" description="Hemoglobinase" evidence="11">
    <location>
        <begin position="29"/>
        <end position="443"/>
    </location>
</feature>
<dbReference type="EMBL" id="SJOL01009052">
    <property type="protein sequence ID" value="TGZ58942.1"/>
    <property type="molecule type" value="Genomic_DNA"/>
</dbReference>
<keyword evidence="4" id="KW-0645">Protease</keyword>
<comment type="catalytic activity">
    <reaction evidence="1">
        <text>Hydrolysis of proteins and small molecule substrates at -Asn-|-Xaa- bonds.</text>
        <dbReference type="EC" id="3.4.22.34"/>
    </reaction>
</comment>
<proteinExistence type="inferred from homology"/>
<evidence type="ECO:0000256" key="5">
    <source>
        <dbReference type="ARBA" id="ARBA00022729"/>
    </source>
</evidence>
<dbReference type="Gene3D" id="1.10.132.130">
    <property type="match status" value="1"/>
</dbReference>
<evidence type="ECO:0000313" key="14">
    <source>
        <dbReference type="Proteomes" id="UP000308267"/>
    </source>
</evidence>
<dbReference type="PIRSF" id="PIRSF019663">
    <property type="entry name" value="Legumain"/>
    <property type="match status" value="1"/>
</dbReference>